<accession>A0A061F3Q4</accession>
<dbReference type="HOGENOM" id="CLU_2487931_0_0_1"/>
<proteinExistence type="predicted"/>
<protein>
    <submittedName>
        <fullName evidence="1">Uncharacterized protein</fullName>
    </submittedName>
</protein>
<sequence length="87" mass="9821">MELSCLRAPTSVQVPTYCWFRLPEYLVVRCFYRNTNFENIDNLEIGCEILTISNYGTNNSIAARVLRGGSWKNSALISSHGWDSSIG</sequence>
<reference evidence="1 2" key="1">
    <citation type="journal article" date="2013" name="Genome Biol.">
        <title>The genome sequence of the most widely cultivated cacao type and its use to identify candidate genes regulating pod color.</title>
        <authorList>
            <person name="Motamayor J.C."/>
            <person name="Mockaitis K."/>
            <person name="Schmutz J."/>
            <person name="Haiminen N."/>
            <person name="Iii D.L."/>
            <person name="Cornejo O."/>
            <person name="Findley S.D."/>
            <person name="Zheng P."/>
            <person name="Utro F."/>
            <person name="Royaert S."/>
            <person name="Saski C."/>
            <person name="Jenkins J."/>
            <person name="Podicheti R."/>
            <person name="Zhao M."/>
            <person name="Scheffler B.E."/>
            <person name="Stack J.C."/>
            <person name="Feltus F.A."/>
            <person name="Mustiga G.M."/>
            <person name="Amores F."/>
            <person name="Phillips W."/>
            <person name="Marelli J.P."/>
            <person name="May G.D."/>
            <person name="Shapiro H."/>
            <person name="Ma J."/>
            <person name="Bustamante C.D."/>
            <person name="Schnell R.J."/>
            <person name="Main D."/>
            <person name="Gilbert D."/>
            <person name="Parida L."/>
            <person name="Kuhn D.N."/>
        </authorList>
    </citation>
    <scope>NUCLEOTIDE SEQUENCE [LARGE SCALE GENOMIC DNA]</scope>
    <source>
        <strain evidence="2">cv. Matina 1-6</strain>
    </source>
</reference>
<gene>
    <name evidence="1" type="ORF">TCM_026535</name>
</gene>
<dbReference type="Proteomes" id="UP000026915">
    <property type="component" value="Chromosome 5"/>
</dbReference>
<dbReference type="InParanoid" id="A0A061F3Q4"/>
<dbReference type="Gramene" id="EOY11307">
    <property type="protein sequence ID" value="EOY11307"/>
    <property type="gene ID" value="TCM_026535"/>
</dbReference>
<evidence type="ECO:0000313" key="1">
    <source>
        <dbReference type="EMBL" id="EOY11307.1"/>
    </source>
</evidence>
<organism evidence="1 2">
    <name type="scientific">Theobroma cacao</name>
    <name type="common">Cacao</name>
    <name type="synonym">Cocoa</name>
    <dbReference type="NCBI Taxonomy" id="3641"/>
    <lineage>
        <taxon>Eukaryota</taxon>
        <taxon>Viridiplantae</taxon>
        <taxon>Streptophyta</taxon>
        <taxon>Embryophyta</taxon>
        <taxon>Tracheophyta</taxon>
        <taxon>Spermatophyta</taxon>
        <taxon>Magnoliopsida</taxon>
        <taxon>eudicotyledons</taxon>
        <taxon>Gunneridae</taxon>
        <taxon>Pentapetalae</taxon>
        <taxon>rosids</taxon>
        <taxon>malvids</taxon>
        <taxon>Malvales</taxon>
        <taxon>Malvaceae</taxon>
        <taxon>Byttnerioideae</taxon>
        <taxon>Theobroma</taxon>
    </lineage>
</organism>
<dbReference type="EMBL" id="CM001883">
    <property type="protein sequence ID" value="EOY11307.1"/>
    <property type="molecule type" value="Genomic_DNA"/>
</dbReference>
<dbReference type="AlphaFoldDB" id="A0A061F3Q4"/>
<evidence type="ECO:0000313" key="2">
    <source>
        <dbReference type="Proteomes" id="UP000026915"/>
    </source>
</evidence>
<name>A0A061F3Q4_THECC</name>
<keyword evidence="2" id="KW-1185">Reference proteome</keyword>